<keyword evidence="5" id="KW-0997">Cell inner membrane</keyword>
<evidence type="ECO:0000256" key="5">
    <source>
        <dbReference type="ARBA" id="ARBA00022519"/>
    </source>
</evidence>
<dbReference type="NCBIfam" id="TIGR01352">
    <property type="entry name" value="tonB_Cterm"/>
    <property type="match status" value="1"/>
</dbReference>
<keyword evidence="6 11" id="KW-0812">Transmembrane</keyword>
<evidence type="ECO:0000313" key="13">
    <source>
        <dbReference type="EMBL" id="MDQ0393580.1"/>
    </source>
</evidence>
<dbReference type="PROSITE" id="PS52015">
    <property type="entry name" value="TONB_CTD"/>
    <property type="match status" value="1"/>
</dbReference>
<evidence type="ECO:0000256" key="1">
    <source>
        <dbReference type="ARBA" id="ARBA00004383"/>
    </source>
</evidence>
<dbReference type="PANTHER" id="PTHR33446">
    <property type="entry name" value="PROTEIN TONB-RELATED"/>
    <property type="match status" value="1"/>
</dbReference>
<dbReference type="PANTHER" id="PTHR33446:SF2">
    <property type="entry name" value="PROTEIN TONB"/>
    <property type="match status" value="1"/>
</dbReference>
<evidence type="ECO:0000256" key="7">
    <source>
        <dbReference type="ARBA" id="ARBA00022927"/>
    </source>
</evidence>
<accession>A0ABU0FG46</accession>
<dbReference type="EMBL" id="JAUSVK010000001">
    <property type="protein sequence ID" value="MDQ0393580.1"/>
    <property type="molecule type" value="Genomic_DNA"/>
</dbReference>
<protein>
    <submittedName>
        <fullName evidence="13">Protein TonB</fullName>
    </submittedName>
</protein>
<evidence type="ECO:0000256" key="10">
    <source>
        <dbReference type="SAM" id="MobiDB-lite"/>
    </source>
</evidence>
<feature type="region of interest" description="Disordered" evidence="10">
    <location>
        <begin position="76"/>
        <end position="113"/>
    </location>
</feature>
<evidence type="ECO:0000256" key="6">
    <source>
        <dbReference type="ARBA" id="ARBA00022692"/>
    </source>
</evidence>
<evidence type="ECO:0000259" key="12">
    <source>
        <dbReference type="PROSITE" id="PS52015"/>
    </source>
</evidence>
<dbReference type="Proteomes" id="UP001237448">
    <property type="component" value="Unassembled WGS sequence"/>
</dbReference>
<feature type="compositionally biased region" description="Basic and acidic residues" evidence="10">
    <location>
        <begin position="183"/>
        <end position="197"/>
    </location>
</feature>
<evidence type="ECO:0000313" key="14">
    <source>
        <dbReference type="Proteomes" id="UP001237448"/>
    </source>
</evidence>
<feature type="compositionally biased region" description="Low complexity" evidence="10">
    <location>
        <begin position="76"/>
        <end position="102"/>
    </location>
</feature>
<keyword evidence="9 11" id="KW-0472">Membrane</keyword>
<dbReference type="InterPro" id="IPR006260">
    <property type="entry name" value="TonB/TolA_C"/>
</dbReference>
<feature type="domain" description="TonB C-terminal" evidence="12">
    <location>
        <begin position="224"/>
        <end position="314"/>
    </location>
</feature>
<comment type="subcellular location">
    <subcellularLocation>
        <location evidence="1">Cell inner membrane</location>
        <topology evidence="1">Single-pass membrane protein</topology>
        <orientation evidence="1">Periplasmic side</orientation>
    </subcellularLocation>
</comment>
<dbReference type="SUPFAM" id="SSF74653">
    <property type="entry name" value="TolA/TonB C-terminal domain"/>
    <property type="match status" value="1"/>
</dbReference>
<proteinExistence type="inferred from homology"/>
<evidence type="ECO:0000256" key="4">
    <source>
        <dbReference type="ARBA" id="ARBA00022475"/>
    </source>
</evidence>
<dbReference type="Pfam" id="PF13103">
    <property type="entry name" value="TonB_2"/>
    <property type="match status" value="1"/>
</dbReference>
<comment type="similarity">
    <text evidence="2">Belongs to the TonB family.</text>
</comment>
<keyword evidence="8 11" id="KW-1133">Transmembrane helix</keyword>
<feature type="transmembrane region" description="Helical" evidence="11">
    <location>
        <begin position="12"/>
        <end position="35"/>
    </location>
</feature>
<reference evidence="13 14" key="1">
    <citation type="submission" date="2023-07" db="EMBL/GenBank/DDBJ databases">
        <title>Genomic Encyclopedia of Type Strains, Phase IV (KMG-IV): sequencing the most valuable type-strain genomes for metagenomic binning, comparative biology and taxonomic classification.</title>
        <authorList>
            <person name="Goeker M."/>
        </authorList>
    </citation>
    <scope>NUCLEOTIDE SEQUENCE [LARGE SCALE GENOMIC DNA]</scope>
    <source>
        <strain evidence="13 14">DSM 5896</strain>
    </source>
</reference>
<feature type="region of interest" description="Disordered" evidence="10">
    <location>
        <begin position="168"/>
        <end position="222"/>
    </location>
</feature>
<gene>
    <name evidence="13" type="ORF">J3R73_003372</name>
</gene>
<comment type="caution">
    <text evidence="13">The sequence shown here is derived from an EMBL/GenBank/DDBJ whole genome shotgun (WGS) entry which is preliminary data.</text>
</comment>
<evidence type="ECO:0000256" key="8">
    <source>
        <dbReference type="ARBA" id="ARBA00022989"/>
    </source>
</evidence>
<evidence type="ECO:0000256" key="3">
    <source>
        <dbReference type="ARBA" id="ARBA00022448"/>
    </source>
</evidence>
<sequence>MPAPRRDRALSSALRWGAAVVVVVAVHAGVAWRAYEWRLAEDTSGDIPAIAIDLAPLTVAPAPPVQQALPMPEVAQVQPDPAPDLQAQPLDVPAPAVPAPVASGPELAAPAPPLDQAQTVQPVESASADALPEVPPDIKVPEPPVVLDADSLLPTEAPAVPMATDKLEVQDQPPVKKAVKHSRTPDKPVPIRRERTTPPRTVQAQRADRAESARAGATARPSVSPAAWASSVLGHIRGYKRLPPDAKGSGSASVAFTVNRSGQVLSVRLVRSSGDPALDREAVALLRRASPVPPPPAGLGGATLSLTLPVIFEP</sequence>
<keyword evidence="3" id="KW-0813">Transport</keyword>
<organism evidence="13 14">
    <name type="scientific">Labrys monachus</name>
    <dbReference type="NCBI Taxonomy" id="217067"/>
    <lineage>
        <taxon>Bacteria</taxon>
        <taxon>Pseudomonadati</taxon>
        <taxon>Pseudomonadota</taxon>
        <taxon>Alphaproteobacteria</taxon>
        <taxon>Hyphomicrobiales</taxon>
        <taxon>Xanthobacteraceae</taxon>
        <taxon>Labrys</taxon>
    </lineage>
</organism>
<dbReference type="RefSeq" id="WP_307429101.1">
    <property type="nucleotide sequence ID" value="NZ_JAUSVK010000001.1"/>
</dbReference>
<keyword evidence="7" id="KW-0653">Protein transport</keyword>
<dbReference type="Gene3D" id="3.30.1150.10">
    <property type="match status" value="1"/>
</dbReference>
<keyword evidence="4" id="KW-1003">Cell membrane</keyword>
<evidence type="ECO:0000256" key="9">
    <source>
        <dbReference type="ARBA" id="ARBA00023136"/>
    </source>
</evidence>
<evidence type="ECO:0000256" key="11">
    <source>
        <dbReference type="SAM" id="Phobius"/>
    </source>
</evidence>
<evidence type="ECO:0000256" key="2">
    <source>
        <dbReference type="ARBA" id="ARBA00006555"/>
    </source>
</evidence>
<name>A0ABU0FG46_9HYPH</name>
<dbReference type="InterPro" id="IPR037682">
    <property type="entry name" value="TonB_C"/>
</dbReference>
<dbReference type="InterPro" id="IPR051045">
    <property type="entry name" value="TonB-dependent_transducer"/>
</dbReference>
<keyword evidence="14" id="KW-1185">Reference proteome</keyword>